<keyword evidence="1" id="KW-0732">Signal</keyword>
<organism evidence="2">
    <name type="scientific">Anopheles darlingi</name>
    <name type="common">Mosquito</name>
    <dbReference type="NCBI Taxonomy" id="43151"/>
    <lineage>
        <taxon>Eukaryota</taxon>
        <taxon>Metazoa</taxon>
        <taxon>Ecdysozoa</taxon>
        <taxon>Arthropoda</taxon>
        <taxon>Hexapoda</taxon>
        <taxon>Insecta</taxon>
        <taxon>Pterygota</taxon>
        <taxon>Neoptera</taxon>
        <taxon>Endopterygota</taxon>
        <taxon>Diptera</taxon>
        <taxon>Nematocera</taxon>
        <taxon>Culicoidea</taxon>
        <taxon>Culicidae</taxon>
        <taxon>Anophelinae</taxon>
        <taxon>Anopheles</taxon>
    </lineage>
</organism>
<evidence type="ECO:0000313" key="2">
    <source>
        <dbReference type="EMBL" id="ACI30123.1"/>
    </source>
</evidence>
<sequence length="407" mass="45868">MVSRSLSVIGAVRLLLVVVFNRSVSAAVLEENALDGCGVTHSALYATANGWQFTPCHSENNGACFVKAHEERYRALVEACQAEHTNQSAQIREYRAGLPKLSSDVIVALSQLNITLRTDRDRLESLVRDQHDVLLNTTDYAVHLERDITVASLEANRTDEALRYYGALLLEPTTVKELVLESYQGSGDNSSTRKVALLLQFIRGLPDAADRTAGYRQLGELLETNQQHERAPGILYAEDAARYGTEQPDPERYPKRTLERWRRQLADGFFSEPVQFAADYPADYEHIEADLLRPVAASDSLPRLIEYPNALPRLEQRVRAFRLLLRALQQQQQHPNGQQLHDRHLLQLAGEVSKLEQQSAGGKMKSVTTEEDVSGALTEVRQLFPQFTYDRSFLTYSELFAQYKPVV</sequence>
<proteinExistence type="evidence at transcript level"/>
<name>B6DDX6_ANODA</name>
<dbReference type="EMBL" id="EU934345">
    <property type="protein sequence ID" value="ACI30123.1"/>
    <property type="molecule type" value="mRNA"/>
</dbReference>
<feature type="signal peptide" evidence="1">
    <location>
        <begin position="1"/>
        <end position="26"/>
    </location>
</feature>
<feature type="chain" id="PRO_5002843806" evidence="1">
    <location>
        <begin position="27"/>
        <end position="407"/>
    </location>
</feature>
<protein>
    <submittedName>
        <fullName evidence="2">SG1-like salivary protein</fullName>
    </submittedName>
</protein>
<dbReference type="AlphaFoldDB" id="B6DDX6"/>
<evidence type="ECO:0000256" key="1">
    <source>
        <dbReference type="SAM" id="SignalP"/>
    </source>
</evidence>
<reference evidence="2" key="1">
    <citation type="journal article" date="2009" name="BMC Genomics">
        <title>The salivary gland transcriptome of the neotropical malaria vector Anopheles darlingi reveals accelerated evolution of genes relevant to hematophagy.</title>
        <authorList>
            <person name="Calvo E."/>
            <person name="Pham V.M."/>
            <person name="Marinotti O."/>
            <person name="Andersen J.F."/>
            <person name="Ribeiro J.M.C."/>
        </authorList>
    </citation>
    <scope>NUCLEOTIDE SEQUENCE</scope>
    <source>
        <tissue evidence="2">Salivary glands</tissue>
    </source>
</reference>
<accession>B6DDX6</accession>